<dbReference type="InterPro" id="IPR029058">
    <property type="entry name" value="AB_hydrolase_fold"/>
</dbReference>
<dbReference type="SUPFAM" id="SSF82171">
    <property type="entry name" value="DPP6 N-terminal domain-like"/>
    <property type="match status" value="1"/>
</dbReference>
<dbReference type="EMBL" id="JAGQFT010000055">
    <property type="protein sequence ID" value="MBR0562493.1"/>
    <property type="molecule type" value="Genomic_DNA"/>
</dbReference>
<protein>
    <submittedName>
        <fullName evidence="2">Atxe2 family lasso peptide isopeptidase</fullName>
    </submittedName>
</protein>
<reference evidence="3 4" key="1">
    <citation type="journal article" date="2021" name="Microbiol. Resour. Announc.">
        <title>Draft Genome Sequence of Coralloluteibacterium stylophorae LMG 29479T.</title>
        <authorList>
            <person name="Karlyshev A.V."/>
            <person name="Kudryashova E.B."/>
            <person name="Ariskina E.V."/>
            <person name="Conroy A.P."/>
            <person name="Abidueva E.Y."/>
        </authorList>
    </citation>
    <scope>NUCLEOTIDE SEQUENCE [LARGE SCALE GENOMIC DNA]</scope>
    <source>
        <strain evidence="3 4">LMG 29479</strain>
    </source>
</reference>
<dbReference type="Pfam" id="PF00326">
    <property type="entry name" value="Peptidase_S9"/>
    <property type="match status" value="1"/>
</dbReference>
<dbReference type="RefSeq" id="WP_211926435.1">
    <property type="nucleotide sequence ID" value="NZ_JAGQFT020000004.1"/>
</dbReference>
<dbReference type="InterPro" id="IPR053536">
    <property type="entry name" value="Lasso_peptide_isopeptidase"/>
</dbReference>
<evidence type="ECO:0000313" key="2">
    <source>
        <dbReference type="EMBL" id="MBR0562493.1"/>
    </source>
</evidence>
<evidence type="ECO:0000313" key="4">
    <source>
        <dbReference type="Proteomes" id="UP000675747"/>
    </source>
</evidence>
<sequence length="693" mass="75231">MVEVGGRKAWKWALVLGAWPWLLVPPGQAGAVSSRQLVEIADFGSPVVSPDGRLVAYRVSQASIERNTDDTVWYVQRMDGTAPPRRVADGGVPLRDSAGIPVPAEMAWSPDSRWVFYRARLDGRVAVWRVSADGAVAEPVTDDAADVEEFALDAAGTRLTYRVGLPREAVRDAEEAEYDRGIRIDRAAPLGQGLFRSGLTEGRLATQRLGQVFNRVPLTAATATQWKAVGLDAGTRDAVPADAPAAPSLPAVLQDLPDLWQTADEPGGDRVAFLTRSGERTAQRRVELGVARGPGARDVVMCRAAACTGAEISGIQWRPGSEEVLFTVTRYTAGFAQSIHRWDVASGAVHPVAASNGMFAGEGRWGPGTCGVSAAALACVTAEANRPPRLERIDLATGARQVLFDPNEVLARDLGALDAELLRWSDADGQVFSGQLYPARRIDGRPPPLFVTYYRCMGFVRGGAGDEWPLAVLAEHGIATLCINAPSFSADAAERYGVGLSAVESAVDLLAAEDRIDRTRVGMGGLSFGSEVTMWTLIHSDLLAAASLASPTTSPMYYLLGSNIGEEFLSILRSNWQLGAPEETPADWQRISPTANLDRIRAPVLMQLAEQETMHGLDYMIPLMRDGRADIYVFPHAPHNKFQPRHKLAVYERNLDWFRFWLLGEEDAAPAKAAQYAQWRAMRERLGEDLAAR</sequence>
<dbReference type="Proteomes" id="UP000675747">
    <property type="component" value="Unassembled WGS sequence"/>
</dbReference>
<reference evidence="2" key="2">
    <citation type="submission" date="2021-04" db="EMBL/GenBank/DDBJ databases">
        <authorList>
            <person name="Karlyshev A.V."/>
        </authorList>
    </citation>
    <scope>NUCLEOTIDE SEQUENCE</scope>
    <source>
        <strain evidence="2">LMG 29479</strain>
    </source>
</reference>
<dbReference type="NCBIfam" id="NF033523">
    <property type="entry name" value="lasso_peptidase"/>
    <property type="match status" value="1"/>
</dbReference>
<organism evidence="2">
    <name type="scientific">Coralloluteibacterium stylophorae</name>
    <dbReference type="NCBI Taxonomy" id="1776034"/>
    <lineage>
        <taxon>Bacteria</taxon>
        <taxon>Pseudomonadati</taxon>
        <taxon>Pseudomonadota</taxon>
        <taxon>Gammaproteobacteria</taxon>
        <taxon>Lysobacterales</taxon>
        <taxon>Lysobacteraceae</taxon>
        <taxon>Coralloluteibacterium</taxon>
    </lineage>
</organism>
<comment type="caution">
    <text evidence="2">The sequence shown here is derived from an EMBL/GenBank/DDBJ whole genome shotgun (WGS) entry which is preliminary data.</text>
</comment>
<evidence type="ECO:0000313" key="3">
    <source>
        <dbReference type="EMBL" id="MBS7456836.1"/>
    </source>
</evidence>
<proteinExistence type="predicted"/>
<evidence type="ECO:0000259" key="1">
    <source>
        <dbReference type="Pfam" id="PF00326"/>
    </source>
</evidence>
<accession>A0A8J8AZP7</accession>
<dbReference type="SUPFAM" id="SSF53474">
    <property type="entry name" value="alpha/beta-Hydrolases"/>
    <property type="match status" value="1"/>
</dbReference>
<feature type="domain" description="Peptidase S9 prolyl oligopeptidase catalytic" evidence="1">
    <location>
        <begin position="505"/>
        <end position="662"/>
    </location>
</feature>
<gene>
    <name evidence="3" type="ORF">KB893_006780</name>
    <name evidence="2" type="ORF">KB893_08195</name>
</gene>
<dbReference type="Gene3D" id="3.40.50.1820">
    <property type="entry name" value="alpha/beta hydrolase"/>
    <property type="match status" value="1"/>
</dbReference>
<dbReference type="EMBL" id="JAGQFT020000004">
    <property type="protein sequence ID" value="MBS7456836.1"/>
    <property type="molecule type" value="Genomic_DNA"/>
</dbReference>
<keyword evidence="4" id="KW-1185">Reference proteome</keyword>
<dbReference type="GO" id="GO:0008236">
    <property type="term" value="F:serine-type peptidase activity"/>
    <property type="evidence" value="ECO:0007669"/>
    <property type="project" value="InterPro"/>
</dbReference>
<dbReference type="AlphaFoldDB" id="A0A8J8AZP7"/>
<name>A0A8J8AZP7_9GAMM</name>
<dbReference type="Gene3D" id="2.120.10.30">
    <property type="entry name" value="TolB, C-terminal domain"/>
    <property type="match status" value="1"/>
</dbReference>
<dbReference type="InterPro" id="IPR001375">
    <property type="entry name" value="Peptidase_S9_cat"/>
</dbReference>
<dbReference type="GO" id="GO:0006508">
    <property type="term" value="P:proteolysis"/>
    <property type="evidence" value="ECO:0007669"/>
    <property type="project" value="InterPro"/>
</dbReference>
<dbReference type="InterPro" id="IPR011042">
    <property type="entry name" value="6-blade_b-propeller_TolB-like"/>
</dbReference>